<dbReference type="STRING" id="946122.A0A0C2S8F0"/>
<organism evidence="2 3">
    <name type="scientific">Amanita muscaria (strain Koide BX008)</name>
    <dbReference type="NCBI Taxonomy" id="946122"/>
    <lineage>
        <taxon>Eukaryota</taxon>
        <taxon>Fungi</taxon>
        <taxon>Dikarya</taxon>
        <taxon>Basidiomycota</taxon>
        <taxon>Agaricomycotina</taxon>
        <taxon>Agaricomycetes</taxon>
        <taxon>Agaricomycetidae</taxon>
        <taxon>Agaricales</taxon>
        <taxon>Pluteineae</taxon>
        <taxon>Amanitaceae</taxon>
        <taxon>Amanita</taxon>
    </lineage>
</organism>
<name>A0A0C2S8F0_AMAMK</name>
<accession>A0A0C2S8F0</accession>
<evidence type="ECO:0000256" key="1">
    <source>
        <dbReference type="SAM" id="MobiDB-lite"/>
    </source>
</evidence>
<evidence type="ECO:0000313" key="2">
    <source>
        <dbReference type="EMBL" id="KIL59025.1"/>
    </source>
</evidence>
<dbReference type="SUPFAM" id="SSF47923">
    <property type="entry name" value="Ypt/Rab-GAP domain of gyp1p"/>
    <property type="match status" value="1"/>
</dbReference>
<gene>
    <name evidence="2" type="ORF">M378DRAFT_15130</name>
</gene>
<feature type="region of interest" description="Disordered" evidence="1">
    <location>
        <begin position="1"/>
        <end position="81"/>
    </location>
</feature>
<feature type="compositionally biased region" description="Polar residues" evidence="1">
    <location>
        <begin position="19"/>
        <end position="37"/>
    </location>
</feature>
<feature type="compositionally biased region" description="Basic and acidic residues" evidence="1">
    <location>
        <begin position="1"/>
        <end position="11"/>
    </location>
</feature>
<dbReference type="EMBL" id="KN818324">
    <property type="protein sequence ID" value="KIL59025.1"/>
    <property type="molecule type" value="Genomic_DNA"/>
</dbReference>
<feature type="compositionally biased region" description="Polar residues" evidence="1">
    <location>
        <begin position="52"/>
        <end position="67"/>
    </location>
</feature>
<dbReference type="HOGENOM" id="CLU_1026618_0_0_1"/>
<sequence length="271" mass="29011">MTKKEMKKEALWVEVGTPVRSNPGGQPASRSPRTDGSSVDFVPELEQYAESVRSTSSWKSKPQGITASSTSSNSNSNLAPPWATSVLSVTRSLPTRHDTRAQKAWDAFLKQRSSRAKPFGLQPHHVPSFTRRSATVANGSASLAAGGVAAILGMKITSGTRGGDEDEVEEALTHSEGLIGFAQLGLPASKEERKEFNRLVRNGIPLIYRAKVWLECSGGSEMKEPGLFQELSAVPQSREGPDGDDGPGNVVGEIEKDVGRTMTLNVFSGGF</sequence>
<evidence type="ECO:0000313" key="3">
    <source>
        <dbReference type="Proteomes" id="UP000054549"/>
    </source>
</evidence>
<feature type="compositionally biased region" description="Low complexity" evidence="1">
    <location>
        <begin position="68"/>
        <end position="77"/>
    </location>
</feature>
<dbReference type="InParanoid" id="A0A0C2S8F0"/>
<protein>
    <submittedName>
        <fullName evidence="2">Uncharacterized protein</fullName>
    </submittedName>
</protein>
<reference evidence="2 3" key="1">
    <citation type="submission" date="2014-04" db="EMBL/GenBank/DDBJ databases">
        <title>Evolutionary Origins and Diversification of the Mycorrhizal Mutualists.</title>
        <authorList>
            <consortium name="DOE Joint Genome Institute"/>
            <consortium name="Mycorrhizal Genomics Consortium"/>
            <person name="Kohler A."/>
            <person name="Kuo A."/>
            <person name="Nagy L.G."/>
            <person name="Floudas D."/>
            <person name="Copeland A."/>
            <person name="Barry K.W."/>
            <person name="Cichocki N."/>
            <person name="Veneault-Fourrey C."/>
            <person name="LaButti K."/>
            <person name="Lindquist E.A."/>
            <person name="Lipzen A."/>
            <person name="Lundell T."/>
            <person name="Morin E."/>
            <person name="Murat C."/>
            <person name="Riley R."/>
            <person name="Ohm R."/>
            <person name="Sun H."/>
            <person name="Tunlid A."/>
            <person name="Henrissat B."/>
            <person name="Grigoriev I.V."/>
            <person name="Hibbett D.S."/>
            <person name="Martin F."/>
        </authorList>
    </citation>
    <scope>NUCLEOTIDE SEQUENCE [LARGE SCALE GENOMIC DNA]</scope>
    <source>
        <strain evidence="2 3">Koide BX008</strain>
    </source>
</reference>
<dbReference type="AlphaFoldDB" id="A0A0C2S8F0"/>
<dbReference type="InterPro" id="IPR035969">
    <property type="entry name" value="Rab-GAP_TBC_sf"/>
</dbReference>
<dbReference type="Proteomes" id="UP000054549">
    <property type="component" value="Unassembled WGS sequence"/>
</dbReference>
<keyword evidence="3" id="KW-1185">Reference proteome</keyword>
<proteinExistence type="predicted"/>
<dbReference type="OrthoDB" id="294251at2759"/>